<protein>
    <recommendedName>
        <fullName evidence="2">Phage tail tape measure protein domain-containing protein</fullName>
    </recommendedName>
</protein>
<dbReference type="Pfam" id="PF10145">
    <property type="entry name" value="PhageMin_Tail"/>
    <property type="match status" value="1"/>
</dbReference>
<feature type="region of interest" description="Disordered" evidence="1">
    <location>
        <begin position="714"/>
        <end position="740"/>
    </location>
</feature>
<evidence type="ECO:0000313" key="4">
    <source>
        <dbReference type="Proteomes" id="UP000077173"/>
    </source>
</evidence>
<reference evidence="3 4" key="1">
    <citation type="submission" date="2016-02" db="EMBL/GenBank/DDBJ databases">
        <title>Draft genome sequence of the strain BR 10247T Bradyrhizobium neotropicale isolated from nodules of Centrolobium paraense.</title>
        <authorList>
            <person name="Simoes-Araujo J.L."/>
            <person name="Barauna A.C."/>
            <person name="Silva K."/>
            <person name="Zilli J.E."/>
        </authorList>
    </citation>
    <scope>NUCLEOTIDE SEQUENCE [LARGE SCALE GENOMIC DNA]</scope>
    <source>
        <strain evidence="3 4">BR 10247</strain>
    </source>
</reference>
<dbReference type="Proteomes" id="UP000077173">
    <property type="component" value="Unassembled WGS sequence"/>
</dbReference>
<name>A0A176Z3Q6_9BRAD</name>
<evidence type="ECO:0000313" key="3">
    <source>
        <dbReference type="EMBL" id="OAF14124.1"/>
    </source>
</evidence>
<gene>
    <name evidence="3" type="ORF">AXW67_00575</name>
</gene>
<feature type="domain" description="Phage tail tape measure protein" evidence="2">
    <location>
        <begin position="127"/>
        <end position="297"/>
    </location>
</feature>
<evidence type="ECO:0000259" key="2">
    <source>
        <dbReference type="Pfam" id="PF10145"/>
    </source>
</evidence>
<proteinExistence type="predicted"/>
<sequence length="740" mass="77377">MSNPSVTATISANDLASPKVRELIATLKQAEKAARELDGGNLGGKYANSFNQANAAAQKHLGFLHQVHAAHKAIAATVAGYAAMKVVHGGVDAIKHALPYLREDTSIKARTGYSESDMVALRKQQNELASLYGATVEATQKAHETFGRLKYDAATNLAITRPTAIGAKAMGVTPEQNAELMESMISQYGVHFDSPADAQRKATHLNDLAAVATKKSNMTFEDVKEFTKYSAAAANAAGVSPEVNLAMGMALRRGGIVGSEAGVFARQLYAREMAPTRKGREVLAQNGIKIDDFAAHGLVTGEGLSDKMARTFGNRLSKEAIAGINAQLEEHGDEILSDRGKFTEMVANAAEASGDKLSKTDQRHLAKAANEYFDFTKQGFKGEALLNRIIESGNPMLMQAFLGDKQGARGVALLQERDKFDEAKGDLGHAGGYAQKVADEMNKGLAAAVDRLTASTEALSNTMVKANEGWLTGVTNAANAATTALTNLSPEAQRAAGIFAGIATVAAGGGLAYSVVTFIGSVNSASAALQVLAARAAVPGVPSGAPGGVVPLVGGTLTAATGATAAIATAAGLYFQQQSIRTSTDEQLDNNIADWADPEWAVANAIEKQRRKASIWDNTLVPQPGRFDRFQPTMLDGPSSRYLREGGDGGLTSGGWQDSIRSIGQSSGFKDVSVSGTVTGSAEVHNNVQVELSPSAYFQRLVQRAESVANMSLNGKLGTSMQGPGDNGTKPSANTGTSGQ</sequence>
<dbReference type="InterPro" id="IPR010090">
    <property type="entry name" value="Phage_tape_meas"/>
</dbReference>
<dbReference type="RefSeq" id="WP_145927818.1">
    <property type="nucleotide sequence ID" value="NZ_LSEF01000071.1"/>
</dbReference>
<accession>A0A176Z3Q6</accession>
<organism evidence="3 4">
    <name type="scientific">Bradyrhizobium neotropicale</name>
    <dbReference type="NCBI Taxonomy" id="1497615"/>
    <lineage>
        <taxon>Bacteria</taxon>
        <taxon>Pseudomonadati</taxon>
        <taxon>Pseudomonadota</taxon>
        <taxon>Alphaproteobacteria</taxon>
        <taxon>Hyphomicrobiales</taxon>
        <taxon>Nitrobacteraceae</taxon>
        <taxon>Bradyrhizobium</taxon>
    </lineage>
</organism>
<comment type="caution">
    <text evidence="3">The sequence shown here is derived from an EMBL/GenBank/DDBJ whole genome shotgun (WGS) entry which is preliminary data.</text>
</comment>
<evidence type="ECO:0000256" key="1">
    <source>
        <dbReference type="SAM" id="MobiDB-lite"/>
    </source>
</evidence>
<keyword evidence="4" id="KW-1185">Reference proteome</keyword>
<dbReference type="EMBL" id="LSEF01000071">
    <property type="protein sequence ID" value="OAF14124.1"/>
    <property type="molecule type" value="Genomic_DNA"/>
</dbReference>
<dbReference type="NCBIfam" id="TIGR01760">
    <property type="entry name" value="tape_meas_TP901"/>
    <property type="match status" value="1"/>
</dbReference>
<dbReference type="AlphaFoldDB" id="A0A176Z3Q6"/>
<feature type="compositionally biased region" description="Polar residues" evidence="1">
    <location>
        <begin position="729"/>
        <end position="740"/>
    </location>
</feature>